<accession>A0A427B8K2</accession>
<gene>
    <name evidence="2" type="ORF">B296_00003266</name>
</gene>
<sequence>MILRRFAINESRSPQKIAWRKVPRLQNSPLATRQLNAPSSQESTPLEKEQGALTIATVQISRSKRQAYCRLGLGQSYADSA</sequence>
<protein>
    <submittedName>
        <fullName evidence="2">Uncharacterized protein</fullName>
    </submittedName>
</protein>
<evidence type="ECO:0000313" key="3">
    <source>
        <dbReference type="Proteomes" id="UP000287651"/>
    </source>
</evidence>
<evidence type="ECO:0000313" key="2">
    <source>
        <dbReference type="EMBL" id="RRT84794.1"/>
    </source>
</evidence>
<reference evidence="2 3" key="1">
    <citation type="journal article" date="2014" name="Agronomy (Basel)">
        <title>A Draft Genome Sequence for Ensete ventricosum, the Drought-Tolerant Tree Against Hunger.</title>
        <authorList>
            <person name="Harrison J."/>
            <person name="Moore K.A."/>
            <person name="Paszkiewicz K."/>
            <person name="Jones T."/>
            <person name="Grant M."/>
            <person name="Ambacheew D."/>
            <person name="Muzemil S."/>
            <person name="Studholme D.J."/>
        </authorList>
    </citation>
    <scope>NUCLEOTIDE SEQUENCE [LARGE SCALE GENOMIC DNA]</scope>
</reference>
<dbReference type="Proteomes" id="UP000287651">
    <property type="component" value="Unassembled WGS sequence"/>
</dbReference>
<feature type="compositionally biased region" description="Polar residues" evidence="1">
    <location>
        <begin position="29"/>
        <end position="44"/>
    </location>
</feature>
<organism evidence="2 3">
    <name type="scientific">Ensete ventricosum</name>
    <name type="common">Abyssinian banana</name>
    <name type="synonym">Musa ensete</name>
    <dbReference type="NCBI Taxonomy" id="4639"/>
    <lineage>
        <taxon>Eukaryota</taxon>
        <taxon>Viridiplantae</taxon>
        <taxon>Streptophyta</taxon>
        <taxon>Embryophyta</taxon>
        <taxon>Tracheophyta</taxon>
        <taxon>Spermatophyta</taxon>
        <taxon>Magnoliopsida</taxon>
        <taxon>Liliopsida</taxon>
        <taxon>Zingiberales</taxon>
        <taxon>Musaceae</taxon>
        <taxon>Ensete</taxon>
    </lineage>
</organism>
<name>A0A427B8K2_ENSVE</name>
<evidence type="ECO:0000256" key="1">
    <source>
        <dbReference type="SAM" id="MobiDB-lite"/>
    </source>
</evidence>
<dbReference type="EMBL" id="AMZH03000231">
    <property type="protein sequence ID" value="RRT84794.1"/>
    <property type="molecule type" value="Genomic_DNA"/>
</dbReference>
<dbReference type="AlphaFoldDB" id="A0A427B8K2"/>
<feature type="region of interest" description="Disordered" evidence="1">
    <location>
        <begin position="29"/>
        <end position="48"/>
    </location>
</feature>
<comment type="caution">
    <text evidence="2">The sequence shown here is derived from an EMBL/GenBank/DDBJ whole genome shotgun (WGS) entry which is preliminary data.</text>
</comment>
<proteinExistence type="predicted"/>